<proteinExistence type="predicted"/>
<evidence type="ECO:0000313" key="1">
    <source>
        <dbReference type="EMBL" id="DAD93703.1"/>
    </source>
</evidence>
<sequence length="105" mass="12580">MLGWLVHLCIFRMKIILRHLRFKFQAQFILFFVQLPLGWLACHPRAFADYPLLCTSPLRSSCSLHLWLLLSNQPDFRGCFITIWEKVFCFTYLRFSMALVFYGRI</sequence>
<dbReference type="EMBL" id="BK015164">
    <property type="protein sequence ID" value="DAD93703.1"/>
    <property type="molecule type" value="Genomic_DNA"/>
</dbReference>
<reference evidence="1" key="1">
    <citation type="journal article" date="2021" name="Proc. Natl. Acad. Sci. U.S.A.">
        <title>A Catalog of Tens of Thousands of Viruses from Human Metagenomes Reveals Hidden Associations with Chronic Diseases.</title>
        <authorList>
            <person name="Tisza M.J."/>
            <person name="Buck C.B."/>
        </authorList>
    </citation>
    <scope>NUCLEOTIDE SEQUENCE</scope>
    <source>
        <strain evidence="1">CtLmu1</strain>
    </source>
</reference>
<accession>A0A8S5NH71</accession>
<protein>
    <submittedName>
        <fullName evidence="1">Uncharacterized protein</fullName>
    </submittedName>
</protein>
<organism evidence="1">
    <name type="scientific">Siphoviridae sp. ctLmu1</name>
    <dbReference type="NCBI Taxonomy" id="2826253"/>
    <lineage>
        <taxon>Viruses</taxon>
        <taxon>Duplodnaviria</taxon>
        <taxon>Heunggongvirae</taxon>
        <taxon>Uroviricota</taxon>
        <taxon>Caudoviricetes</taxon>
    </lineage>
</organism>
<name>A0A8S5NH71_9CAUD</name>